<dbReference type="PROSITE" id="PS50088">
    <property type="entry name" value="ANK_REPEAT"/>
    <property type="match status" value="1"/>
</dbReference>
<sequence>EGRRPAAAAAEDVPPAGGLPARGEARSEPRRGSAASLCSAPAALPGELRQGLLRAVVANDDHLARHLLDLRADPNAAAPLEASGAGDAAEVQRLLDQRADPSASLPLHLAVRTSEGSRSLVRTLLHARADVEGDSGRGALSLAIEKDIYYPVADLVSTLVAGGASLVDASGRKQTMLTTNSGRLFESPVDLLFSKNNAVTIAAAAEGLKEAPEQVRALSDRHLLSFLNCYGLGPVNMFEALFAPRTVRYWGPGPDSEPRYFEVDTAYVDISGFNVGEGPDSSRLEESS</sequence>
<evidence type="ECO:0008006" key="5">
    <source>
        <dbReference type="Google" id="ProtNLM"/>
    </source>
</evidence>
<dbReference type="Gene3D" id="1.25.40.20">
    <property type="entry name" value="Ankyrin repeat-containing domain"/>
    <property type="match status" value="1"/>
</dbReference>
<evidence type="ECO:0000313" key="3">
    <source>
        <dbReference type="EMBL" id="CAK0792424.1"/>
    </source>
</evidence>
<proteinExistence type="predicted"/>
<evidence type="ECO:0000313" key="4">
    <source>
        <dbReference type="Proteomes" id="UP001189429"/>
    </source>
</evidence>
<feature type="region of interest" description="Disordered" evidence="2">
    <location>
        <begin position="1"/>
        <end position="37"/>
    </location>
</feature>
<evidence type="ECO:0000256" key="2">
    <source>
        <dbReference type="SAM" id="MobiDB-lite"/>
    </source>
</evidence>
<accession>A0ABN9PM34</accession>
<keyword evidence="4" id="KW-1185">Reference proteome</keyword>
<feature type="repeat" description="ANK" evidence="1">
    <location>
        <begin position="102"/>
        <end position="136"/>
    </location>
</feature>
<reference evidence="3" key="1">
    <citation type="submission" date="2023-10" db="EMBL/GenBank/DDBJ databases">
        <authorList>
            <person name="Chen Y."/>
            <person name="Shah S."/>
            <person name="Dougan E. K."/>
            <person name="Thang M."/>
            <person name="Chan C."/>
        </authorList>
    </citation>
    <scope>NUCLEOTIDE SEQUENCE [LARGE SCALE GENOMIC DNA]</scope>
</reference>
<evidence type="ECO:0000256" key="1">
    <source>
        <dbReference type="PROSITE-ProRule" id="PRU00023"/>
    </source>
</evidence>
<keyword evidence="1" id="KW-0040">ANK repeat</keyword>
<dbReference type="EMBL" id="CAUYUJ010000767">
    <property type="protein sequence ID" value="CAK0792424.1"/>
    <property type="molecule type" value="Genomic_DNA"/>
</dbReference>
<dbReference type="InterPro" id="IPR002110">
    <property type="entry name" value="Ankyrin_rpt"/>
</dbReference>
<feature type="compositionally biased region" description="Low complexity" evidence="2">
    <location>
        <begin position="1"/>
        <end position="10"/>
    </location>
</feature>
<dbReference type="Proteomes" id="UP001189429">
    <property type="component" value="Unassembled WGS sequence"/>
</dbReference>
<dbReference type="InterPro" id="IPR036770">
    <property type="entry name" value="Ankyrin_rpt-contain_sf"/>
</dbReference>
<dbReference type="SUPFAM" id="SSF48403">
    <property type="entry name" value="Ankyrin repeat"/>
    <property type="match status" value="1"/>
</dbReference>
<feature type="non-terminal residue" evidence="3">
    <location>
        <position position="1"/>
    </location>
</feature>
<dbReference type="Pfam" id="PF00023">
    <property type="entry name" value="Ank"/>
    <property type="match status" value="1"/>
</dbReference>
<protein>
    <recommendedName>
        <fullName evidence="5">ANK_REP_REGION domain-containing protein</fullName>
    </recommendedName>
</protein>
<name>A0ABN9PM34_9DINO</name>
<organism evidence="3 4">
    <name type="scientific">Prorocentrum cordatum</name>
    <dbReference type="NCBI Taxonomy" id="2364126"/>
    <lineage>
        <taxon>Eukaryota</taxon>
        <taxon>Sar</taxon>
        <taxon>Alveolata</taxon>
        <taxon>Dinophyceae</taxon>
        <taxon>Prorocentrales</taxon>
        <taxon>Prorocentraceae</taxon>
        <taxon>Prorocentrum</taxon>
    </lineage>
</organism>
<gene>
    <name evidence="3" type="ORF">PCOR1329_LOCUS3006</name>
</gene>
<comment type="caution">
    <text evidence="3">The sequence shown here is derived from an EMBL/GenBank/DDBJ whole genome shotgun (WGS) entry which is preliminary data.</text>
</comment>